<dbReference type="EMBL" id="JACGCM010002827">
    <property type="protein sequence ID" value="KAF6134898.1"/>
    <property type="molecule type" value="Genomic_DNA"/>
</dbReference>
<proteinExistence type="predicted"/>
<evidence type="ECO:0000256" key="1">
    <source>
        <dbReference type="SAM" id="MobiDB-lite"/>
    </source>
</evidence>
<protein>
    <submittedName>
        <fullName evidence="2">Uncharacterized protein</fullName>
    </submittedName>
</protein>
<comment type="caution">
    <text evidence="2">The sequence shown here is derived from an EMBL/GenBank/DDBJ whole genome shotgun (WGS) entry which is preliminary data.</text>
</comment>
<name>A0A7J7KX49_9MAGN</name>
<gene>
    <name evidence="2" type="ORF">GIB67_002299</name>
</gene>
<sequence>MTMEDSVDENWLKVIGEKSLERCESEHIVDPFLAEALYEGQHFDTVEDARLQYERYGRGQGMSSTGRSESINNFYNGWLPITIGLYSFVTKYEATLLEDRFDQVVRFVAIERHIEGNVQQLMVKSHSGRTESFELIIDLEKLADELEFYLQNYDDPLAQVDASQQNISTSIVDSLASGTIILNHLVVQTKGRAKIDHKKGIRCKGGMEEAVMKKKRTCKSCGVLDNYDKRTCPLLKMMIAESRDNNNGESIQPLHSNSDNHNIKENRRSSHALTNKYVFDYY</sequence>
<feature type="compositionally biased region" description="Polar residues" evidence="1">
    <location>
        <begin position="247"/>
        <end position="260"/>
    </location>
</feature>
<evidence type="ECO:0000313" key="2">
    <source>
        <dbReference type="EMBL" id="KAF6134898.1"/>
    </source>
</evidence>
<organism evidence="2 3">
    <name type="scientific">Kingdonia uniflora</name>
    <dbReference type="NCBI Taxonomy" id="39325"/>
    <lineage>
        <taxon>Eukaryota</taxon>
        <taxon>Viridiplantae</taxon>
        <taxon>Streptophyta</taxon>
        <taxon>Embryophyta</taxon>
        <taxon>Tracheophyta</taxon>
        <taxon>Spermatophyta</taxon>
        <taxon>Magnoliopsida</taxon>
        <taxon>Ranunculales</taxon>
        <taxon>Circaeasteraceae</taxon>
        <taxon>Kingdonia</taxon>
    </lineage>
</organism>
<feature type="region of interest" description="Disordered" evidence="1">
    <location>
        <begin position="245"/>
        <end position="269"/>
    </location>
</feature>
<reference evidence="2 3" key="1">
    <citation type="journal article" date="2020" name="IScience">
        <title>Genome Sequencing of the Endangered Kingdonia uniflora (Circaeasteraceae, Ranunculales) Reveals Potential Mechanisms of Evolutionary Specialization.</title>
        <authorList>
            <person name="Sun Y."/>
            <person name="Deng T."/>
            <person name="Zhang A."/>
            <person name="Moore M.J."/>
            <person name="Landis J.B."/>
            <person name="Lin N."/>
            <person name="Zhang H."/>
            <person name="Zhang X."/>
            <person name="Huang J."/>
            <person name="Zhang X."/>
            <person name="Sun H."/>
            <person name="Wang H."/>
        </authorList>
    </citation>
    <scope>NUCLEOTIDE SEQUENCE [LARGE SCALE GENOMIC DNA]</scope>
    <source>
        <strain evidence="2">TB1705</strain>
        <tissue evidence="2">Leaf</tissue>
    </source>
</reference>
<evidence type="ECO:0000313" key="3">
    <source>
        <dbReference type="Proteomes" id="UP000541444"/>
    </source>
</evidence>
<accession>A0A7J7KX49</accession>
<dbReference type="AlphaFoldDB" id="A0A7J7KX49"/>
<keyword evidence="3" id="KW-1185">Reference proteome</keyword>
<dbReference type="Proteomes" id="UP000541444">
    <property type="component" value="Unassembled WGS sequence"/>
</dbReference>